<dbReference type="InterPro" id="IPR046335">
    <property type="entry name" value="LacI/GalR-like_sensor"/>
</dbReference>
<sequence length="361" mass="38823">MDQQTRRRRRSSGTTAATIRDVAREAGVSTATVSRVLAGNYPVAAATRERVMEAVNRLDYTANPYARGLSGAASGPIAVLLGDITGPSFAAIAQGAEREGRAEGRLCLVGTTDGDPERELALIELMREQKAAAVILPGGTWNTREYHRQIARYSSSLRASGGRLVLCGRPELENDTDAISIQYDNEAGAAAVARYAAQAGHRRFLLLPGAKGFSTADERLSGYRKALREARIDEDDVVVRHALYDRDQARRAVLDVFDTLPGPRRPTVVLCGADVMAAGALEALRSRGLRCPHDVSVTGYDDVPGARDLNPALTTVRVPYEDMGARAVRMALYEGVPGKPVHLRTELVVRDSVAPPPAPQS</sequence>
<reference evidence="5 6" key="1">
    <citation type="submission" date="2021-05" db="EMBL/GenBank/DDBJ databases">
        <title>Kineosporia and Streptomyces sp. nov. two new marine actinobacteria isolated from Coral.</title>
        <authorList>
            <person name="Buangrab K."/>
            <person name="Sutthacheep M."/>
            <person name="Yeemin T."/>
            <person name="Harunari E."/>
            <person name="Igarashi Y."/>
            <person name="Kanchanasin P."/>
            <person name="Tanasupawat S."/>
            <person name="Phongsopitanun W."/>
        </authorList>
    </citation>
    <scope>NUCLEOTIDE SEQUENCE [LARGE SCALE GENOMIC DNA]</scope>
    <source>
        <strain evidence="5 6">J2-2</strain>
    </source>
</reference>
<keyword evidence="3" id="KW-0804">Transcription</keyword>
<dbReference type="Gene3D" id="3.40.50.2300">
    <property type="match status" value="2"/>
</dbReference>
<feature type="domain" description="HTH lacI-type" evidence="4">
    <location>
        <begin position="17"/>
        <end position="71"/>
    </location>
</feature>
<dbReference type="RefSeq" id="WP_214160034.1">
    <property type="nucleotide sequence ID" value="NZ_JAHBAY010000017.1"/>
</dbReference>
<dbReference type="GO" id="GO:0003677">
    <property type="term" value="F:DNA binding"/>
    <property type="evidence" value="ECO:0007669"/>
    <property type="project" value="UniProtKB-KW"/>
</dbReference>
<gene>
    <name evidence="5" type="ORF">KIH74_31390</name>
</gene>
<dbReference type="PROSITE" id="PS50932">
    <property type="entry name" value="HTH_LACI_2"/>
    <property type="match status" value="1"/>
</dbReference>
<comment type="caution">
    <text evidence="5">The sequence shown here is derived from an EMBL/GenBank/DDBJ whole genome shotgun (WGS) entry which is preliminary data.</text>
</comment>
<dbReference type="SUPFAM" id="SSF47413">
    <property type="entry name" value="lambda repressor-like DNA-binding domains"/>
    <property type="match status" value="1"/>
</dbReference>
<dbReference type="Pfam" id="PF13377">
    <property type="entry name" value="Peripla_BP_3"/>
    <property type="match status" value="1"/>
</dbReference>
<dbReference type="InterPro" id="IPR000843">
    <property type="entry name" value="HTH_LacI"/>
</dbReference>
<dbReference type="PRINTS" id="PR00036">
    <property type="entry name" value="HTHLACI"/>
</dbReference>
<evidence type="ECO:0000256" key="3">
    <source>
        <dbReference type="ARBA" id="ARBA00023163"/>
    </source>
</evidence>
<name>A0ABS5TRS3_9ACTN</name>
<organism evidence="5 6">
    <name type="scientific">Kineosporia corallincola</name>
    <dbReference type="NCBI Taxonomy" id="2835133"/>
    <lineage>
        <taxon>Bacteria</taxon>
        <taxon>Bacillati</taxon>
        <taxon>Actinomycetota</taxon>
        <taxon>Actinomycetes</taxon>
        <taxon>Kineosporiales</taxon>
        <taxon>Kineosporiaceae</taxon>
        <taxon>Kineosporia</taxon>
    </lineage>
</organism>
<dbReference type="EMBL" id="JAHBAY010000017">
    <property type="protein sequence ID" value="MBT0773493.1"/>
    <property type="molecule type" value="Genomic_DNA"/>
</dbReference>
<dbReference type="SUPFAM" id="SSF53822">
    <property type="entry name" value="Periplasmic binding protein-like I"/>
    <property type="match status" value="1"/>
</dbReference>
<dbReference type="PANTHER" id="PTHR30146">
    <property type="entry name" value="LACI-RELATED TRANSCRIPTIONAL REPRESSOR"/>
    <property type="match status" value="1"/>
</dbReference>
<accession>A0ABS5TRS3</accession>
<dbReference type="PANTHER" id="PTHR30146:SF153">
    <property type="entry name" value="LACTOSE OPERON REPRESSOR"/>
    <property type="match status" value="1"/>
</dbReference>
<dbReference type="Proteomes" id="UP001197247">
    <property type="component" value="Unassembled WGS sequence"/>
</dbReference>
<dbReference type="InterPro" id="IPR028082">
    <property type="entry name" value="Peripla_BP_I"/>
</dbReference>
<dbReference type="PROSITE" id="PS00356">
    <property type="entry name" value="HTH_LACI_1"/>
    <property type="match status" value="1"/>
</dbReference>
<dbReference type="Pfam" id="PF00356">
    <property type="entry name" value="LacI"/>
    <property type="match status" value="1"/>
</dbReference>
<protein>
    <submittedName>
        <fullName evidence="5">LacI family DNA-binding transcriptional regulator</fullName>
    </submittedName>
</protein>
<dbReference type="InterPro" id="IPR010982">
    <property type="entry name" value="Lambda_DNA-bd_dom_sf"/>
</dbReference>
<dbReference type="Gene3D" id="1.10.260.40">
    <property type="entry name" value="lambda repressor-like DNA-binding domains"/>
    <property type="match status" value="1"/>
</dbReference>
<evidence type="ECO:0000259" key="4">
    <source>
        <dbReference type="PROSITE" id="PS50932"/>
    </source>
</evidence>
<keyword evidence="2 5" id="KW-0238">DNA-binding</keyword>
<keyword evidence="1" id="KW-0805">Transcription regulation</keyword>
<proteinExistence type="predicted"/>
<dbReference type="CDD" id="cd06267">
    <property type="entry name" value="PBP1_LacI_sugar_binding-like"/>
    <property type="match status" value="1"/>
</dbReference>
<evidence type="ECO:0000256" key="1">
    <source>
        <dbReference type="ARBA" id="ARBA00023015"/>
    </source>
</evidence>
<evidence type="ECO:0000313" key="6">
    <source>
        <dbReference type="Proteomes" id="UP001197247"/>
    </source>
</evidence>
<evidence type="ECO:0000313" key="5">
    <source>
        <dbReference type="EMBL" id="MBT0773493.1"/>
    </source>
</evidence>
<dbReference type="CDD" id="cd01392">
    <property type="entry name" value="HTH_LacI"/>
    <property type="match status" value="1"/>
</dbReference>
<evidence type="ECO:0000256" key="2">
    <source>
        <dbReference type="ARBA" id="ARBA00023125"/>
    </source>
</evidence>
<keyword evidence="6" id="KW-1185">Reference proteome</keyword>
<dbReference type="SMART" id="SM00354">
    <property type="entry name" value="HTH_LACI"/>
    <property type="match status" value="1"/>
</dbReference>